<keyword evidence="3" id="KW-1185">Reference proteome</keyword>
<dbReference type="SUPFAM" id="SSF69118">
    <property type="entry name" value="AhpD-like"/>
    <property type="match status" value="1"/>
</dbReference>
<dbReference type="PATRIC" id="fig|276.5.peg.1840"/>
<dbReference type="AlphaFoldDB" id="A0A0A2WRF9"/>
<dbReference type="InterPro" id="IPR003779">
    <property type="entry name" value="CMD-like"/>
</dbReference>
<dbReference type="EMBL" id="JPSL02000036">
    <property type="protein sequence ID" value="KGQ21352.1"/>
    <property type="molecule type" value="Genomic_DNA"/>
</dbReference>
<name>A0A0A2WRF9_THEFI</name>
<sequence length="128" mass="14454">MSVREAIWGEKKERIEEALRALDEDLYRYIRDFAYEEVLARPGLDLKTRELLAITALIALGSPKELATHLEGALRVGATEEEVRETILQSALFLGFPRALAAMKLWEKVRRGGAYPGKGEERPLEDEA</sequence>
<dbReference type="OrthoDB" id="9802489at2"/>
<dbReference type="InterPro" id="IPR029032">
    <property type="entry name" value="AhpD-like"/>
</dbReference>
<proteinExistence type="predicted"/>
<protein>
    <submittedName>
        <fullName evidence="2">4-carboxymuconolactone decarboxylase</fullName>
    </submittedName>
</protein>
<dbReference type="Proteomes" id="UP000030364">
    <property type="component" value="Unassembled WGS sequence"/>
</dbReference>
<dbReference type="STRING" id="276.THFILI_02220"/>
<dbReference type="Gene3D" id="1.20.1290.10">
    <property type="entry name" value="AhpD-like"/>
    <property type="match status" value="1"/>
</dbReference>
<evidence type="ECO:0000313" key="2">
    <source>
        <dbReference type="EMBL" id="KGQ21352.1"/>
    </source>
</evidence>
<dbReference type="GO" id="GO:0051920">
    <property type="term" value="F:peroxiredoxin activity"/>
    <property type="evidence" value="ECO:0007669"/>
    <property type="project" value="InterPro"/>
</dbReference>
<reference evidence="2 3" key="1">
    <citation type="journal article" date="2015" name="Genome Announc.">
        <title>Draft Genome Sequence of the Thermophile Thermus filiformis ATCC 43280, Producer of Carotenoid-(Di)glucoside-Branched Fatty Acid (Di)esters and Source of Hyperthermostable Enzymes of Biotechnological Interest.</title>
        <authorList>
            <person name="Mandelli F."/>
            <person name="Oliveira Ramires B."/>
            <person name="Couger M.B."/>
            <person name="Paixao D.A."/>
            <person name="Camilo C.M."/>
            <person name="Polikarpov I."/>
            <person name="Prade R."/>
            <person name="Riano-Pachon D.M."/>
            <person name="Squina F.M."/>
        </authorList>
    </citation>
    <scope>NUCLEOTIDE SEQUENCE [LARGE SCALE GENOMIC DNA]</scope>
    <source>
        <strain evidence="2 3">ATCC 43280</strain>
    </source>
</reference>
<accession>A0A0A2WRF9</accession>
<organism evidence="2 3">
    <name type="scientific">Thermus filiformis</name>
    <dbReference type="NCBI Taxonomy" id="276"/>
    <lineage>
        <taxon>Bacteria</taxon>
        <taxon>Thermotogati</taxon>
        <taxon>Deinococcota</taxon>
        <taxon>Deinococci</taxon>
        <taxon>Thermales</taxon>
        <taxon>Thermaceae</taxon>
        <taxon>Thermus</taxon>
    </lineage>
</organism>
<dbReference type="PANTHER" id="PTHR33570:SF2">
    <property type="entry name" value="CARBOXYMUCONOLACTONE DECARBOXYLASE-LIKE DOMAIN-CONTAINING PROTEIN"/>
    <property type="match status" value="1"/>
</dbReference>
<feature type="domain" description="Carboxymuconolactone decarboxylase-like" evidence="1">
    <location>
        <begin position="25"/>
        <end position="107"/>
    </location>
</feature>
<dbReference type="Pfam" id="PF02627">
    <property type="entry name" value="CMD"/>
    <property type="match status" value="1"/>
</dbReference>
<evidence type="ECO:0000313" key="3">
    <source>
        <dbReference type="Proteomes" id="UP000030364"/>
    </source>
</evidence>
<comment type="caution">
    <text evidence="2">The sequence shown here is derived from an EMBL/GenBank/DDBJ whole genome shotgun (WGS) entry which is preliminary data.</text>
</comment>
<evidence type="ECO:0000259" key="1">
    <source>
        <dbReference type="Pfam" id="PF02627"/>
    </source>
</evidence>
<dbReference type="PANTHER" id="PTHR33570">
    <property type="entry name" value="4-CARBOXYMUCONOLACTONE DECARBOXYLASE FAMILY PROTEIN"/>
    <property type="match status" value="1"/>
</dbReference>
<dbReference type="InterPro" id="IPR052512">
    <property type="entry name" value="4CMD/NDH-1_regulator"/>
</dbReference>
<gene>
    <name evidence="2" type="ORF">THFILI_02220</name>
</gene>
<dbReference type="RefSeq" id="WP_038066160.1">
    <property type="nucleotide sequence ID" value="NZ_JPSL02000036.1"/>
</dbReference>